<dbReference type="EMBL" id="VSSQ01000051">
    <property type="protein sequence ID" value="MPL70176.1"/>
    <property type="molecule type" value="Genomic_DNA"/>
</dbReference>
<sequence length="226" mass="25765">MKKLIILIVITIVSFNLYSQQWAKSYTGSEGSSTSFFNTVYNTVFDSQGNIYMVGTFGEGATFDGIPLLDAPLYNNAQSLVVAKLDPNGNMLWRKAIKNWSNYDVWPANNLRIVGDTSIVFLVSQMMLPLNNNSYFLYYLDTLVRVPQNESYFPDYPFSATTGYRGSMLITLDLDGNLINNHFLRLSYLDSNSQEVTRSFFINRQGTFDIDKDGYIYIYRCSGTLF</sequence>
<proteinExistence type="predicted"/>
<comment type="caution">
    <text evidence="1">The sequence shown here is derived from an EMBL/GenBank/DDBJ whole genome shotgun (WGS) entry which is preliminary data.</text>
</comment>
<evidence type="ECO:0000313" key="1">
    <source>
        <dbReference type="EMBL" id="MPL70176.1"/>
    </source>
</evidence>
<gene>
    <name evidence="1" type="ORF">SDC9_15929</name>
</gene>
<organism evidence="1">
    <name type="scientific">bioreactor metagenome</name>
    <dbReference type="NCBI Taxonomy" id="1076179"/>
    <lineage>
        <taxon>unclassified sequences</taxon>
        <taxon>metagenomes</taxon>
        <taxon>ecological metagenomes</taxon>
    </lineage>
</organism>
<dbReference type="SUPFAM" id="SSF101898">
    <property type="entry name" value="NHL repeat"/>
    <property type="match status" value="1"/>
</dbReference>
<accession>A0A644TT53</accession>
<dbReference type="AlphaFoldDB" id="A0A644TT53"/>
<protein>
    <submittedName>
        <fullName evidence="1">Uncharacterized protein</fullName>
    </submittedName>
</protein>
<reference evidence="1" key="1">
    <citation type="submission" date="2019-08" db="EMBL/GenBank/DDBJ databases">
        <authorList>
            <person name="Kucharzyk K."/>
            <person name="Murdoch R.W."/>
            <person name="Higgins S."/>
            <person name="Loffler F."/>
        </authorList>
    </citation>
    <scope>NUCLEOTIDE SEQUENCE</scope>
</reference>
<name>A0A644TT53_9ZZZZ</name>